<reference evidence="2 3" key="1">
    <citation type="submission" date="2019-02" db="EMBL/GenBank/DDBJ databases">
        <title>Deep-cultivation of Planctomycetes and their phenomic and genomic characterization uncovers novel biology.</title>
        <authorList>
            <person name="Wiegand S."/>
            <person name="Jogler M."/>
            <person name="Boedeker C."/>
            <person name="Pinto D."/>
            <person name="Vollmers J."/>
            <person name="Rivas-Marin E."/>
            <person name="Kohn T."/>
            <person name="Peeters S.H."/>
            <person name="Heuer A."/>
            <person name="Rast P."/>
            <person name="Oberbeckmann S."/>
            <person name="Bunk B."/>
            <person name="Jeske O."/>
            <person name="Meyerdierks A."/>
            <person name="Storesund J.E."/>
            <person name="Kallscheuer N."/>
            <person name="Luecker S."/>
            <person name="Lage O.M."/>
            <person name="Pohl T."/>
            <person name="Merkel B.J."/>
            <person name="Hornburger P."/>
            <person name="Mueller R.-W."/>
            <person name="Bruemmer F."/>
            <person name="Labrenz M."/>
            <person name="Spormann A.M."/>
            <person name="Op den Camp H."/>
            <person name="Overmann J."/>
            <person name="Amann R."/>
            <person name="Jetten M.S.M."/>
            <person name="Mascher T."/>
            <person name="Medema M.H."/>
            <person name="Devos D.P."/>
            <person name="Kaster A.-K."/>
            <person name="Ovreas L."/>
            <person name="Rohde M."/>
            <person name="Galperin M.Y."/>
            <person name="Jogler C."/>
        </authorList>
    </citation>
    <scope>NUCLEOTIDE SEQUENCE [LARGE SCALE GENOMIC DNA]</scope>
    <source>
        <strain evidence="2 3">Spb1</strain>
    </source>
</reference>
<dbReference type="PANTHER" id="PTHR43610:SF1">
    <property type="entry name" value="N-ACETYLTRANSFERASE DOMAIN-CONTAINING PROTEIN"/>
    <property type="match status" value="1"/>
</dbReference>
<dbReference type="Gene3D" id="3.40.630.30">
    <property type="match status" value="1"/>
</dbReference>
<gene>
    <name evidence="2" type="ORF">Spb1_17970</name>
</gene>
<dbReference type="Pfam" id="PF13302">
    <property type="entry name" value="Acetyltransf_3"/>
    <property type="match status" value="1"/>
</dbReference>
<dbReference type="GO" id="GO:0016747">
    <property type="term" value="F:acyltransferase activity, transferring groups other than amino-acyl groups"/>
    <property type="evidence" value="ECO:0007669"/>
    <property type="project" value="InterPro"/>
</dbReference>
<sequence>MEKNLHPIDVTCSLVGPTVVLRPICAEDFEPLYEAAADPLIWEQHPDRQRYLREPFRQRFFEGALASGSAYVVADQESGKLVGSSRFYEWNLEAREVAIGYTFLSRSHWGGVTNGEMKQLMLDHAFTWAQVVWFHIGRDNWRSRKATEKVGAVFSHEAPKELSGIKVDYTFYRIDADKYRKGS</sequence>
<dbReference type="PANTHER" id="PTHR43610">
    <property type="entry name" value="BLL6696 PROTEIN"/>
    <property type="match status" value="1"/>
</dbReference>
<dbReference type="OrthoDB" id="9795199at2"/>
<dbReference type="KEGG" id="peh:Spb1_17970"/>
<protein>
    <recommendedName>
        <fullName evidence="1">N-acetyltransferase domain-containing protein</fullName>
    </recommendedName>
</protein>
<dbReference type="RefSeq" id="WP_145298359.1">
    <property type="nucleotide sequence ID" value="NZ_CP036299.1"/>
</dbReference>
<dbReference type="AlphaFoldDB" id="A0A518GMN4"/>
<feature type="domain" description="N-acetyltransferase" evidence="1">
    <location>
        <begin position="19"/>
        <end position="174"/>
    </location>
</feature>
<dbReference type="InterPro" id="IPR000182">
    <property type="entry name" value="GNAT_dom"/>
</dbReference>
<keyword evidence="3" id="KW-1185">Reference proteome</keyword>
<accession>A0A518GMN4</accession>
<evidence type="ECO:0000313" key="2">
    <source>
        <dbReference type="EMBL" id="QDV29878.1"/>
    </source>
</evidence>
<evidence type="ECO:0000259" key="1">
    <source>
        <dbReference type="PROSITE" id="PS51186"/>
    </source>
</evidence>
<evidence type="ECO:0000313" key="3">
    <source>
        <dbReference type="Proteomes" id="UP000315349"/>
    </source>
</evidence>
<name>A0A518GMN4_9PLAN</name>
<organism evidence="2 3">
    <name type="scientific">Planctopirus ephydatiae</name>
    <dbReference type="NCBI Taxonomy" id="2528019"/>
    <lineage>
        <taxon>Bacteria</taxon>
        <taxon>Pseudomonadati</taxon>
        <taxon>Planctomycetota</taxon>
        <taxon>Planctomycetia</taxon>
        <taxon>Planctomycetales</taxon>
        <taxon>Planctomycetaceae</taxon>
        <taxon>Planctopirus</taxon>
    </lineage>
</organism>
<dbReference type="SUPFAM" id="SSF55729">
    <property type="entry name" value="Acyl-CoA N-acyltransferases (Nat)"/>
    <property type="match status" value="1"/>
</dbReference>
<dbReference type="Proteomes" id="UP000315349">
    <property type="component" value="Chromosome"/>
</dbReference>
<dbReference type="EMBL" id="CP036299">
    <property type="protein sequence ID" value="QDV29878.1"/>
    <property type="molecule type" value="Genomic_DNA"/>
</dbReference>
<dbReference type="PROSITE" id="PS51186">
    <property type="entry name" value="GNAT"/>
    <property type="match status" value="1"/>
</dbReference>
<dbReference type="InterPro" id="IPR016181">
    <property type="entry name" value="Acyl_CoA_acyltransferase"/>
</dbReference>
<proteinExistence type="predicted"/>